<sequence length="249" mass="27153">MTDKASLKWQWAAGFSGVAFAVLYGIFWGYFGHNIPPASPALSPAALAAFYIQYHGSILFGESMGAFVGILYGTWSAQMALVMWRIEGANPILTISALIGGILTTWVVVFCPALWAAAAYRTDIDPNTLRTLNDCTFILFNITYMGTTVQAILAGIVGLLDKGARKVFPAWVSWWAILTGLSFIPITAMPFYTSGPVAWNGAITFWIGFTTFFVWMITMGWYMAVEASYRLKQREAGGARYGASGKVAA</sequence>
<evidence type="ECO:0000313" key="3">
    <source>
        <dbReference type="Proteomes" id="UP001156641"/>
    </source>
</evidence>
<name>A0ABQ6A308_9PROT</name>
<accession>A0ABQ6A308</accession>
<dbReference type="Proteomes" id="UP001156641">
    <property type="component" value="Unassembled WGS sequence"/>
</dbReference>
<reference evidence="3" key="1">
    <citation type="journal article" date="2019" name="Int. J. Syst. Evol. Microbiol.">
        <title>The Global Catalogue of Microorganisms (GCM) 10K type strain sequencing project: providing services to taxonomists for standard genome sequencing and annotation.</title>
        <authorList>
            <consortium name="The Broad Institute Genomics Platform"/>
            <consortium name="The Broad Institute Genome Sequencing Center for Infectious Disease"/>
            <person name="Wu L."/>
            <person name="Ma J."/>
        </authorList>
    </citation>
    <scope>NUCLEOTIDE SEQUENCE [LARGE SCALE GENOMIC DNA]</scope>
    <source>
        <strain evidence="3">NBRC 112502</strain>
    </source>
</reference>
<feature type="transmembrane region" description="Helical" evidence="1">
    <location>
        <begin position="203"/>
        <end position="224"/>
    </location>
</feature>
<evidence type="ECO:0000313" key="2">
    <source>
        <dbReference type="EMBL" id="GLR66865.1"/>
    </source>
</evidence>
<keyword evidence="1" id="KW-0472">Membrane</keyword>
<feature type="transmembrane region" description="Helical" evidence="1">
    <location>
        <begin position="12"/>
        <end position="31"/>
    </location>
</feature>
<dbReference type="RefSeq" id="WP_284257570.1">
    <property type="nucleotide sequence ID" value="NZ_BSOS01000041.1"/>
</dbReference>
<feature type="transmembrane region" description="Helical" evidence="1">
    <location>
        <begin position="172"/>
        <end position="191"/>
    </location>
</feature>
<protein>
    <submittedName>
        <fullName evidence="2">Uncharacterized protein</fullName>
    </submittedName>
</protein>
<feature type="transmembrane region" description="Helical" evidence="1">
    <location>
        <begin position="138"/>
        <end position="160"/>
    </location>
</feature>
<gene>
    <name evidence="2" type="ORF">GCM10010909_15450</name>
</gene>
<feature type="transmembrane region" description="Helical" evidence="1">
    <location>
        <begin position="51"/>
        <end position="72"/>
    </location>
</feature>
<evidence type="ECO:0000256" key="1">
    <source>
        <dbReference type="SAM" id="Phobius"/>
    </source>
</evidence>
<keyword evidence="1" id="KW-0812">Transmembrane</keyword>
<organism evidence="2 3">
    <name type="scientific">Acidocella aquatica</name>
    <dbReference type="NCBI Taxonomy" id="1922313"/>
    <lineage>
        <taxon>Bacteria</taxon>
        <taxon>Pseudomonadati</taxon>
        <taxon>Pseudomonadota</taxon>
        <taxon>Alphaproteobacteria</taxon>
        <taxon>Acetobacterales</taxon>
        <taxon>Acidocellaceae</taxon>
        <taxon>Acidocella</taxon>
    </lineage>
</organism>
<proteinExistence type="predicted"/>
<comment type="caution">
    <text evidence="2">The sequence shown here is derived from an EMBL/GenBank/DDBJ whole genome shotgun (WGS) entry which is preliminary data.</text>
</comment>
<keyword evidence="3" id="KW-1185">Reference proteome</keyword>
<dbReference type="EMBL" id="BSOS01000041">
    <property type="protein sequence ID" value="GLR66865.1"/>
    <property type="molecule type" value="Genomic_DNA"/>
</dbReference>
<feature type="transmembrane region" description="Helical" evidence="1">
    <location>
        <begin position="92"/>
        <end position="118"/>
    </location>
</feature>
<keyword evidence="1" id="KW-1133">Transmembrane helix</keyword>